<dbReference type="OrthoDB" id="2369703at2"/>
<accession>T0D9C6</accession>
<reference evidence="2" key="1">
    <citation type="journal article" date="2022" name="G3 (Bethesda)">
        <title>Unveiling the complete genome sequence of Alicyclobacillus acidoterrestris DSM 3922T, a taint-producing strain.</title>
        <authorList>
            <person name="Leonardo I.C."/>
            <person name="Barreto Crespo M.T."/>
            <person name="Gaspar F.B."/>
        </authorList>
    </citation>
    <scope>NUCLEOTIDE SEQUENCE [LARGE SCALE GENOMIC DNA]</scope>
    <source>
        <strain evidence="2">DSM 3922</strain>
    </source>
</reference>
<keyword evidence="2" id="KW-1185">Reference proteome</keyword>
<name>T0D9C6_ALIAG</name>
<accession>A0A9E7D1A2</accession>
<dbReference type="AlphaFoldDB" id="T0D9C6"/>
<organism evidence="1 2">
    <name type="scientific">Alicyclobacillus acidoterrestris (strain ATCC 49025 / DSM 3922 / CIP 106132 / NCIMB 13137 / GD3B)</name>
    <dbReference type="NCBI Taxonomy" id="1356854"/>
    <lineage>
        <taxon>Bacteria</taxon>
        <taxon>Bacillati</taxon>
        <taxon>Bacillota</taxon>
        <taxon>Bacilli</taxon>
        <taxon>Bacillales</taxon>
        <taxon>Alicyclobacillaceae</taxon>
        <taxon>Alicyclobacillus</taxon>
    </lineage>
</organism>
<dbReference type="EMBL" id="CP080467">
    <property type="protein sequence ID" value="UNO50677.1"/>
    <property type="molecule type" value="Genomic_DNA"/>
</dbReference>
<protein>
    <submittedName>
        <fullName evidence="1">Uncharacterized protein</fullName>
    </submittedName>
</protein>
<proteinExistence type="predicted"/>
<evidence type="ECO:0000313" key="1">
    <source>
        <dbReference type="EMBL" id="UNO50677.1"/>
    </source>
</evidence>
<gene>
    <name evidence="1" type="ORF">K1I37_09845</name>
</gene>
<dbReference type="KEGG" id="aaco:K1I37_09845"/>
<sequence>MKNNLLRHVLLVVGYIVWAVLINALGVWIIGPLVKDLAIYGVLAVVVLAILWLTSIYPKYRRRFVTFTLFSLLLGQGLSSLAFSSFAKTLVVTVVVSLVLFVAALWFGKIRFFPLLFGTLAVIVANAWLPFSDWPFLTQFRIVQHSRLHIDPHNLAAAPFDVVHTKQGDALLTVSEYIPSDDLLQQLVQNATDSPDALQNVLQTAQGEYRFVEIKQVGGHIEQVTATAQDLAQAHPLNLIKTFFPFQLAHWYVADGEMNEYLSPYLTTNQAVQTALNPASYATTMQALSNQGVQEELENWQSALAQLGVQAKPSGWQIAGGKLTGTYQGQAVSVSVSATSVVGMGHFTTPSANQLLLVGNNNLQVFDLDAQKVVATYQGTPTTPVPNDVVVGPLAHGGADAIFVNASPAYILTLTPAGQWHKVYTATSPSFRFETVLDMGQGATQIVTDDPSKVRNATTRYFSAYRFVPGATGKPGQLERDWRVFRTNVVNVTPVSFSDGTEDLAVAIYGSGEYLILHKWNVPVLPISAGLFGIVIIAGWVNRIRLYKGAKQA</sequence>
<dbReference type="Proteomes" id="UP000829401">
    <property type="component" value="Chromosome"/>
</dbReference>
<dbReference type="RefSeq" id="WP_021296514.1">
    <property type="nucleotide sequence ID" value="NZ_AURB01000129.1"/>
</dbReference>
<dbReference type="STRING" id="1356854.N007_07385"/>
<evidence type="ECO:0000313" key="2">
    <source>
        <dbReference type="Proteomes" id="UP000829401"/>
    </source>
</evidence>
<dbReference type="eggNOG" id="ENOG502ZH7J">
    <property type="taxonomic scope" value="Bacteria"/>
</dbReference>